<name>A0A699WZ32_TANCI</name>
<dbReference type="EMBL" id="BKCJ011762491">
    <property type="protein sequence ID" value="GFD50856.1"/>
    <property type="molecule type" value="Genomic_DNA"/>
</dbReference>
<dbReference type="AlphaFoldDB" id="A0A699WZ32"/>
<gene>
    <name evidence="1" type="ORF">Tci_922825</name>
</gene>
<feature type="non-terminal residue" evidence="1">
    <location>
        <position position="1"/>
    </location>
</feature>
<sequence>TDDDIPEPGQEEGAVEVTYEILGDLVQRFHDHTIEILVHHVQAIEVIQRDQGHKIVTRGQQSTDILERIRELERDNIRLRDMMDVVSQRVTRSQRRKFDIC</sequence>
<proteinExistence type="predicted"/>
<evidence type="ECO:0000313" key="1">
    <source>
        <dbReference type="EMBL" id="GFD50856.1"/>
    </source>
</evidence>
<protein>
    <submittedName>
        <fullName evidence="1">Uncharacterized protein</fullName>
    </submittedName>
</protein>
<reference evidence="1" key="1">
    <citation type="journal article" date="2019" name="Sci. Rep.">
        <title>Draft genome of Tanacetum cinerariifolium, the natural source of mosquito coil.</title>
        <authorList>
            <person name="Yamashiro T."/>
            <person name="Shiraishi A."/>
            <person name="Satake H."/>
            <person name="Nakayama K."/>
        </authorList>
    </citation>
    <scope>NUCLEOTIDE SEQUENCE</scope>
</reference>
<comment type="caution">
    <text evidence="1">The sequence shown here is derived from an EMBL/GenBank/DDBJ whole genome shotgun (WGS) entry which is preliminary data.</text>
</comment>
<accession>A0A699WZ32</accession>
<organism evidence="1">
    <name type="scientific">Tanacetum cinerariifolium</name>
    <name type="common">Dalmatian daisy</name>
    <name type="synonym">Chrysanthemum cinerariifolium</name>
    <dbReference type="NCBI Taxonomy" id="118510"/>
    <lineage>
        <taxon>Eukaryota</taxon>
        <taxon>Viridiplantae</taxon>
        <taxon>Streptophyta</taxon>
        <taxon>Embryophyta</taxon>
        <taxon>Tracheophyta</taxon>
        <taxon>Spermatophyta</taxon>
        <taxon>Magnoliopsida</taxon>
        <taxon>eudicotyledons</taxon>
        <taxon>Gunneridae</taxon>
        <taxon>Pentapetalae</taxon>
        <taxon>asterids</taxon>
        <taxon>campanulids</taxon>
        <taxon>Asterales</taxon>
        <taxon>Asteraceae</taxon>
        <taxon>Asteroideae</taxon>
        <taxon>Anthemideae</taxon>
        <taxon>Anthemidinae</taxon>
        <taxon>Tanacetum</taxon>
    </lineage>
</organism>